<dbReference type="NCBIfam" id="NF004402">
    <property type="entry name" value="PRK05758.2-2"/>
    <property type="match status" value="1"/>
</dbReference>
<evidence type="ECO:0000256" key="1">
    <source>
        <dbReference type="ARBA" id="ARBA00004370"/>
    </source>
</evidence>
<evidence type="ECO:0000256" key="6">
    <source>
        <dbReference type="ARBA" id="ARBA00023196"/>
    </source>
</evidence>
<evidence type="ECO:0000256" key="2">
    <source>
        <dbReference type="ARBA" id="ARBA00022448"/>
    </source>
</evidence>
<evidence type="ECO:0000256" key="8">
    <source>
        <dbReference type="HAMAP-Rule" id="MF_01416"/>
    </source>
</evidence>
<protein>
    <recommendedName>
        <fullName evidence="8">ATP synthase subunit delta</fullName>
    </recommendedName>
    <alternativeName>
        <fullName evidence="8">ATP synthase F(1) sector subunit delta</fullName>
    </alternativeName>
    <alternativeName>
        <fullName evidence="8">F-type ATPase subunit delta</fullName>
        <shortName evidence="8">F-ATPase subunit delta</shortName>
    </alternativeName>
</protein>
<keyword evidence="10" id="KW-1185">Reference proteome</keyword>
<comment type="subcellular location">
    <subcellularLocation>
        <location evidence="8">Cell membrane</location>
        <topology evidence="8">Peripheral membrane protein</topology>
    </subcellularLocation>
    <subcellularLocation>
        <location evidence="1">Membrane</location>
    </subcellularLocation>
</comment>
<keyword evidence="3 8" id="KW-0375">Hydrogen ion transport</keyword>
<dbReference type="PANTHER" id="PTHR11910">
    <property type="entry name" value="ATP SYNTHASE DELTA CHAIN"/>
    <property type="match status" value="1"/>
</dbReference>
<keyword evidence="8" id="KW-1003">Cell membrane</keyword>
<name>A0ABM6M1Y1_9GAMM</name>
<dbReference type="InterPro" id="IPR000711">
    <property type="entry name" value="ATPase_OSCP/dsu"/>
</dbReference>
<dbReference type="Gene3D" id="1.10.520.20">
    <property type="entry name" value="N-terminal domain of the delta subunit of the F1F0-ATP synthase"/>
    <property type="match status" value="1"/>
</dbReference>
<reference evidence="9 10" key="1">
    <citation type="submission" date="2017-06" db="EMBL/GenBank/DDBJ databases">
        <title>Complete genome of Francisella halioticida.</title>
        <authorList>
            <person name="Sjodin A."/>
        </authorList>
    </citation>
    <scope>NUCLEOTIDE SEQUENCE [LARGE SCALE GENOMIC DNA]</scope>
    <source>
        <strain evidence="9 10">DSM 23729</strain>
    </source>
</reference>
<dbReference type="InterPro" id="IPR020781">
    <property type="entry name" value="ATPase_OSCP/d_CS"/>
</dbReference>
<keyword evidence="4 8" id="KW-0406">Ion transport</keyword>
<gene>
    <name evidence="8" type="primary">atpH</name>
    <name evidence="9" type="ORF">CDV26_10850</name>
</gene>
<dbReference type="NCBIfam" id="TIGR01145">
    <property type="entry name" value="ATP_synt_delta"/>
    <property type="match status" value="1"/>
</dbReference>
<comment type="function">
    <text evidence="8">This protein is part of the stalk that links CF(0) to CF(1). It either transmits conformational changes from CF(0) to CF(1) or is implicated in proton conduction.</text>
</comment>
<evidence type="ECO:0000256" key="3">
    <source>
        <dbReference type="ARBA" id="ARBA00022781"/>
    </source>
</evidence>
<evidence type="ECO:0000313" key="9">
    <source>
        <dbReference type="EMBL" id="ASG68813.1"/>
    </source>
</evidence>
<accession>A0ABM6M1Y1</accession>
<evidence type="ECO:0000256" key="4">
    <source>
        <dbReference type="ARBA" id="ARBA00023065"/>
    </source>
</evidence>
<comment type="similarity">
    <text evidence="8">Belongs to the ATPase delta chain family.</text>
</comment>
<evidence type="ECO:0000313" key="10">
    <source>
        <dbReference type="Proteomes" id="UP000249910"/>
    </source>
</evidence>
<dbReference type="EMBL" id="CP022132">
    <property type="protein sequence ID" value="ASG68813.1"/>
    <property type="molecule type" value="Genomic_DNA"/>
</dbReference>
<comment type="function">
    <text evidence="8">F(1)F(0) ATP synthase produces ATP from ADP in the presence of a proton or sodium gradient. F-type ATPases consist of two structural domains, F(1) containing the extramembraneous catalytic core and F(0) containing the membrane proton channel, linked together by a central stalk and a peripheral stalk. During catalysis, ATP synthesis in the catalytic domain of F(1) is coupled via a rotary mechanism of the central stalk subunits to proton translocation.</text>
</comment>
<dbReference type="PROSITE" id="PS00389">
    <property type="entry name" value="ATPASE_DELTA"/>
    <property type="match status" value="1"/>
</dbReference>
<dbReference type="InterPro" id="IPR026015">
    <property type="entry name" value="ATP_synth_OSCP/delta_N_sf"/>
</dbReference>
<keyword evidence="6 8" id="KW-0139">CF(1)</keyword>
<evidence type="ECO:0000256" key="7">
    <source>
        <dbReference type="ARBA" id="ARBA00023310"/>
    </source>
</evidence>
<keyword evidence="5 8" id="KW-0472">Membrane</keyword>
<dbReference type="SUPFAM" id="SSF47928">
    <property type="entry name" value="N-terminal domain of the delta subunit of the F1F0-ATP synthase"/>
    <property type="match status" value="1"/>
</dbReference>
<keyword evidence="7 8" id="KW-0066">ATP synthesis</keyword>
<dbReference type="RefSeq" id="WP_088773276.1">
    <property type="nucleotide sequence ID" value="NZ_AP023082.1"/>
</dbReference>
<dbReference type="HAMAP" id="MF_01416">
    <property type="entry name" value="ATP_synth_delta_bact"/>
    <property type="match status" value="1"/>
</dbReference>
<proteinExistence type="inferred from homology"/>
<keyword evidence="2 8" id="KW-0813">Transport</keyword>
<evidence type="ECO:0000256" key="5">
    <source>
        <dbReference type="ARBA" id="ARBA00023136"/>
    </source>
</evidence>
<dbReference type="Proteomes" id="UP000249910">
    <property type="component" value="Chromosome"/>
</dbReference>
<sequence length="174" mass="19397">MVNLSVIAKPYAKAAFEFANENNLLQEWSKSLKLFAELVKDSSISEVISSPVFSQIEIVHELENQLDENFFNFLNLIAENKKLSVLPEVAEQFEAIKNIHNNTKTANVTLAYEADEDLLVNLKESIEKRFECSIDVKVDIDPSIIGGAIIKVGDTVIDSSVSGRLENLKNILLS</sequence>
<dbReference type="PRINTS" id="PR00125">
    <property type="entry name" value="ATPASEDELTA"/>
</dbReference>
<dbReference type="Pfam" id="PF00213">
    <property type="entry name" value="OSCP"/>
    <property type="match status" value="1"/>
</dbReference>
<organism evidence="9 10">
    <name type="scientific">Francisella halioticida</name>
    <dbReference type="NCBI Taxonomy" id="549298"/>
    <lineage>
        <taxon>Bacteria</taxon>
        <taxon>Pseudomonadati</taxon>
        <taxon>Pseudomonadota</taxon>
        <taxon>Gammaproteobacteria</taxon>
        <taxon>Thiotrichales</taxon>
        <taxon>Francisellaceae</taxon>
        <taxon>Francisella</taxon>
    </lineage>
</organism>